<name>A0A915IX19_ROMCU</name>
<dbReference type="WBParaSite" id="nRc.2.0.1.t18373-RA">
    <property type="protein sequence ID" value="nRc.2.0.1.t18373-RA"/>
    <property type="gene ID" value="nRc.2.0.1.g18373"/>
</dbReference>
<reference evidence="2" key="1">
    <citation type="submission" date="2022-11" db="UniProtKB">
        <authorList>
            <consortium name="WormBaseParasite"/>
        </authorList>
    </citation>
    <scope>IDENTIFICATION</scope>
</reference>
<accession>A0A915IX19</accession>
<sequence length="73" mass="8438">MIFFARFLRFSPNFQLPNFANFPEPTQEPEPEMELYGSLILKPGPQPGLEPETIFFEIKNPCTSIRHPRSSIV</sequence>
<evidence type="ECO:0000313" key="2">
    <source>
        <dbReference type="WBParaSite" id="nRc.2.0.1.t18373-RA"/>
    </source>
</evidence>
<dbReference type="AlphaFoldDB" id="A0A915IX19"/>
<protein>
    <submittedName>
        <fullName evidence="2">Uncharacterized protein</fullName>
    </submittedName>
</protein>
<keyword evidence="1" id="KW-1185">Reference proteome</keyword>
<dbReference type="Proteomes" id="UP000887565">
    <property type="component" value="Unplaced"/>
</dbReference>
<proteinExistence type="predicted"/>
<evidence type="ECO:0000313" key="1">
    <source>
        <dbReference type="Proteomes" id="UP000887565"/>
    </source>
</evidence>
<organism evidence="1 2">
    <name type="scientific">Romanomermis culicivorax</name>
    <name type="common">Nematode worm</name>
    <dbReference type="NCBI Taxonomy" id="13658"/>
    <lineage>
        <taxon>Eukaryota</taxon>
        <taxon>Metazoa</taxon>
        <taxon>Ecdysozoa</taxon>
        <taxon>Nematoda</taxon>
        <taxon>Enoplea</taxon>
        <taxon>Dorylaimia</taxon>
        <taxon>Mermithida</taxon>
        <taxon>Mermithoidea</taxon>
        <taxon>Mermithidae</taxon>
        <taxon>Romanomermis</taxon>
    </lineage>
</organism>